<dbReference type="Proteomes" id="UP000277582">
    <property type="component" value="Unassembled WGS sequence"/>
</dbReference>
<gene>
    <name evidence="1" type="ORF">D6D85_14475</name>
</gene>
<dbReference type="RefSeq" id="WP_125672655.1">
    <property type="nucleotide sequence ID" value="NZ_RCOS01000161.1"/>
</dbReference>
<protein>
    <submittedName>
        <fullName evidence="1">Uncharacterized protein</fullName>
    </submittedName>
</protein>
<accession>A0A3R9RKH3</accession>
<name>A0A3R9RKH3_9CREN</name>
<dbReference type="EMBL" id="RCOS01000161">
    <property type="protein sequence ID" value="RSN72274.1"/>
    <property type="molecule type" value="Genomic_DNA"/>
</dbReference>
<dbReference type="AlphaFoldDB" id="A0A3R9RKH3"/>
<proteinExistence type="predicted"/>
<reference evidence="1 2" key="1">
    <citation type="submission" date="2018-10" db="EMBL/GenBank/DDBJ databases">
        <title>Co-occurring genomic capacity for anaerobic methane metabolism and dissimilatory sulfite reduction discovered in the Korarchaeota.</title>
        <authorList>
            <person name="Mckay L.J."/>
            <person name="Dlakic M."/>
            <person name="Fields M.W."/>
            <person name="Delmont T.O."/>
            <person name="Eren A.M."/>
            <person name="Jay Z.J."/>
            <person name="Klingelsmith K.B."/>
            <person name="Rusch D.B."/>
            <person name="Inskeep W.P."/>
        </authorList>
    </citation>
    <scope>NUCLEOTIDE SEQUENCE [LARGE SCALE GENOMIC DNA]</scope>
    <source>
        <strain evidence="1 2">MDKW</strain>
    </source>
</reference>
<evidence type="ECO:0000313" key="1">
    <source>
        <dbReference type="EMBL" id="RSN72274.1"/>
    </source>
</evidence>
<keyword evidence="2" id="KW-1185">Reference proteome</keyword>
<sequence length="186" mass="21653">MNEKEAREVFSRKCEELGGYLEGSSYERTFTCRLRSMESGRKMMEFIRDLDIPDDMDVGVRIDADKRVLVFKKENLKKSPYTEHTFRIWIEETPSPLDRATSTMIKKEALKLESEMKKKLPENTSIYVIPSNDIGFSIVKVSLLSPKGHDVAPIIEEMIDRIEKLWNKIERGEGMERVGERSFIEI</sequence>
<organism evidence="1 2">
    <name type="scientific">Candidatus Methanodesulfokora washburnensis</name>
    <dbReference type="NCBI Taxonomy" id="2478471"/>
    <lineage>
        <taxon>Archaea</taxon>
        <taxon>Thermoproteota</taxon>
        <taxon>Candidatus Korarchaeia</taxon>
        <taxon>Candidatus Korarchaeia incertae sedis</taxon>
        <taxon>Candidatus Methanodesulfokora</taxon>
    </lineage>
</organism>
<evidence type="ECO:0000313" key="2">
    <source>
        <dbReference type="Proteomes" id="UP000277582"/>
    </source>
</evidence>
<comment type="caution">
    <text evidence="1">The sequence shown here is derived from an EMBL/GenBank/DDBJ whole genome shotgun (WGS) entry which is preliminary data.</text>
</comment>